<dbReference type="GO" id="GO:0046872">
    <property type="term" value="F:metal ion binding"/>
    <property type="evidence" value="ECO:0007669"/>
    <property type="project" value="UniProtKB-KW"/>
</dbReference>
<evidence type="ECO:0000256" key="2">
    <source>
        <dbReference type="ARBA" id="ARBA00022496"/>
    </source>
</evidence>
<keyword evidence="2" id="KW-0410">Iron transport</keyword>
<organism evidence="5 6">
    <name type="scientific">Euhalothece natronophila Z-M001</name>
    <dbReference type="NCBI Taxonomy" id="522448"/>
    <lineage>
        <taxon>Bacteria</taxon>
        <taxon>Bacillati</taxon>
        <taxon>Cyanobacteriota</taxon>
        <taxon>Cyanophyceae</taxon>
        <taxon>Oscillatoriophycideae</taxon>
        <taxon>Chroococcales</taxon>
        <taxon>Halothecacae</taxon>
        <taxon>Halothece cluster</taxon>
        <taxon>Euhalothece</taxon>
    </lineage>
</organism>
<dbReference type="PROSITE" id="PS51257">
    <property type="entry name" value="PROKAR_LIPOPROTEIN"/>
    <property type="match status" value="1"/>
</dbReference>
<dbReference type="GO" id="GO:0030288">
    <property type="term" value="C:outer membrane-bounded periplasmic space"/>
    <property type="evidence" value="ECO:0007669"/>
    <property type="project" value="TreeGrafter"/>
</dbReference>
<protein>
    <submittedName>
        <fullName evidence="5">Iron ABC transporter substrate-binding protein</fullName>
    </submittedName>
</protein>
<comment type="similarity">
    <text evidence="1">Belongs to the bacterial solute-binding protein 1 family.</text>
</comment>
<gene>
    <name evidence="5" type="ORF">FRE64_04150</name>
</gene>
<evidence type="ECO:0000256" key="3">
    <source>
        <dbReference type="ARBA" id="ARBA00022729"/>
    </source>
</evidence>
<dbReference type="Proteomes" id="UP000318453">
    <property type="component" value="Chromosome"/>
</dbReference>
<evidence type="ECO:0000256" key="1">
    <source>
        <dbReference type="ARBA" id="ARBA00008520"/>
    </source>
</evidence>
<evidence type="ECO:0000313" key="5">
    <source>
        <dbReference type="EMBL" id="QDZ41443.1"/>
    </source>
</evidence>
<dbReference type="PANTHER" id="PTHR30006:SF15">
    <property type="entry name" value="IRON-UTILIZATION PERIPLASMIC PROTEIN"/>
    <property type="match status" value="1"/>
</dbReference>
<dbReference type="PANTHER" id="PTHR30006">
    <property type="entry name" value="THIAMINE-BINDING PERIPLASMIC PROTEIN-RELATED"/>
    <property type="match status" value="1"/>
</dbReference>
<proteinExistence type="inferred from homology"/>
<sequence>MMQRQYVIAGISGVALVGVMLGGCNPLQPEEDTLTIYSGRGEDLIGPLIQQAEEDLGFNIEVRYGDTAELATTIMEEGENSPADLFFGQDAGALGALKQEGRTVTIPSEILNKVDSRFRDEDGQWMGITGRSRVVAYNENQVDEDELPDSVWDLTSEEYRGRVGWAPTNGSFQAFVTAMRLVEGDERTKQWLEDMNANDPQVYSNNTTTVEAIGRGEVDMGLVNNYYLFRFLADDPDFPVQHHYTRGDAASMVNIAGVSVLDTADDTSQAFEFINYLVSEESQTFFAAETKEYPLIPGMEPPADQLELDEIDPPEIDLGNLEDLEGTLSLLQEAGVL</sequence>
<dbReference type="KEGG" id="enn:FRE64_04150"/>
<keyword evidence="4" id="KW-0479">Metal-binding</keyword>
<accession>A0A5B8NQ40</accession>
<dbReference type="EMBL" id="CP042326">
    <property type="protein sequence ID" value="QDZ41443.1"/>
    <property type="molecule type" value="Genomic_DNA"/>
</dbReference>
<keyword evidence="2" id="KW-0406">Ion transport</keyword>
<dbReference type="OrthoDB" id="9769319at2"/>
<dbReference type="AlphaFoldDB" id="A0A5B8NQ40"/>
<dbReference type="Pfam" id="PF13416">
    <property type="entry name" value="SBP_bac_8"/>
    <property type="match status" value="1"/>
</dbReference>
<dbReference type="GO" id="GO:0006826">
    <property type="term" value="P:iron ion transport"/>
    <property type="evidence" value="ECO:0007669"/>
    <property type="project" value="UniProtKB-KW"/>
</dbReference>
<dbReference type="PIRSF" id="PIRSF002825">
    <property type="entry name" value="CfbpA"/>
    <property type="match status" value="1"/>
</dbReference>
<keyword evidence="3" id="KW-0732">Signal</keyword>
<dbReference type="InterPro" id="IPR006059">
    <property type="entry name" value="SBP"/>
</dbReference>
<dbReference type="CDD" id="cd13543">
    <property type="entry name" value="PBP2_Fbp"/>
    <property type="match status" value="1"/>
</dbReference>
<reference evidence="5" key="1">
    <citation type="submission" date="2019-08" db="EMBL/GenBank/DDBJ databases">
        <title>Carotenoids and Carotenoid Binding Proteins in the Halophilic Cyanobacterium Euhalothece sp. ZM00.</title>
        <authorList>
            <person name="Cho S.M."/>
            <person name="Song J.Y."/>
            <person name="Park Y.-I."/>
        </authorList>
    </citation>
    <scope>NUCLEOTIDE SEQUENCE [LARGE SCALE GENOMIC DNA]</scope>
    <source>
        <strain evidence="5">Z-M001</strain>
    </source>
</reference>
<dbReference type="Gene3D" id="3.40.190.10">
    <property type="entry name" value="Periplasmic binding protein-like II"/>
    <property type="match status" value="2"/>
</dbReference>
<keyword evidence="4" id="KW-0408">Iron</keyword>
<evidence type="ECO:0000256" key="4">
    <source>
        <dbReference type="PIRSR" id="PIRSR002825-1"/>
    </source>
</evidence>
<feature type="binding site" evidence="4">
    <location>
        <position position="227"/>
    </location>
    <ligand>
        <name>Fe cation</name>
        <dbReference type="ChEBI" id="CHEBI:24875"/>
    </ligand>
</feature>
<keyword evidence="6" id="KW-1185">Reference proteome</keyword>
<keyword evidence="2" id="KW-0813">Transport</keyword>
<feature type="binding site" evidence="4">
    <location>
        <position position="226"/>
    </location>
    <ligand>
        <name>Fe cation</name>
        <dbReference type="ChEBI" id="CHEBI:24875"/>
    </ligand>
</feature>
<dbReference type="InterPro" id="IPR026045">
    <property type="entry name" value="Ferric-bd"/>
</dbReference>
<evidence type="ECO:0000313" key="6">
    <source>
        <dbReference type="Proteomes" id="UP000318453"/>
    </source>
</evidence>
<dbReference type="SUPFAM" id="SSF53850">
    <property type="entry name" value="Periplasmic binding protein-like II"/>
    <property type="match status" value="1"/>
</dbReference>
<name>A0A5B8NQ40_9CHRO</name>